<dbReference type="NCBIfam" id="TIGR02266">
    <property type="entry name" value="gmx_TIGR02266"/>
    <property type="match status" value="1"/>
</dbReference>
<feature type="domain" description="PilZ" evidence="1">
    <location>
        <begin position="11"/>
        <end position="109"/>
    </location>
</feature>
<dbReference type="RefSeq" id="WP_052553201.1">
    <property type="nucleotide sequence ID" value="NZ_JMCC02000068.1"/>
</dbReference>
<sequence>MTTESGTKLERAPRVGMVLEVKYRNAGQFLVSYCTNLSRGGLFVSTRQPEPVGTELVLSLRVPGRAVPVVLRARVRWSRAEDNDEGPAGMGLSFADVDAVLGDHIDTLVTNAEPLSIDLIGRSDHASAHLHALLRSLVTCQTRQLALRPGVAQTIGQVDLVVVDVDGDPPNAVDLIVDLRQRPEPPPILALCDARDPDLRARVGRYASVVPTPVDKRELQLKVLETLGQVQFIRTSIPDC</sequence>
<evidence type="ECO:0000313" key="2">
    <source>
        <dbReference type="EMBL" id="KIG14663.1"/>
    </source>
</evidence>
<accession>A0A0C1ZUD1</accession>
<dbReference type="Pfam" id="PF07238">
    <property type="entry name" value="PilZ"/>
    <property type="match status" value="1"/>
</dbReference>
<dbReference type="SUPFAM" id="SSF52172">
    <property type="entry name" value="CheY-like"/>
    <property type="match status" value="1"/>
</dbReference>
<reference evidence="2 3" key="1">
    <citation type="submission" date="2014-12" db="EMBL/GenBank/DDBJ databases">
        <title>Genome assembly of Enhygromyxa salina DSM 15201.</title>
        <authorList>
            <person name="Sharma G."/>
            <person name="Subramanian S."/>
        </authorList>
    </citation>
    <scope>NUCLEOTIDE SEQUENCE [LARGE SCALE GENOMIC DNA]</scope>
    <source>
        <strain evidence="2 3">DSM 15201</strain>
    </source>
</reference>
<evidence type="ECO:0000313" key="3">
    <source>
        <dbReference type="Proteomes" id="UP000031599"/>
    </source>
</evidence>
<gene>
    <name evidence="2" type="ORF">DB30_06474</name>
</gene>
<organism evidence="2 3">
    <name type="scientific">Enhygromyxa salina</name>
    <dbReference type="NCBI Taxonomy" id="215803"/>
    <lineage>
        <taxon>Bacteria</taxon>
        <taxon>Pseudomonadati</taxon>
        <taxon>Myxococcota</taxon>
        <taxon>Polyangia</taxon>
        <taxon>Nannocystales</taxon>
        <taxon>Nannocystaceae</taxon>
        <taxon>Enhygromyxa</taxon>
    </lineage>
</organism>
<comment type="caution">
    <text evidence="2">The sequence shown here is derived from an EMBL/GenBank/DDBJ whole genome shotgun (WGS) entry which is preliminary data.</text>
</comment>
<dbReference type="AlphaFoldDB" id="A0A0C1ZUD1"/>
<dbReference type="Proteomes" id="UP000031599">
    <property type="component" value="Unassembled WGS sequence"/>
</dbReference>
<name>A0A0C1ZUD1_9BACT</name>
<dbReference type="InterPro" id="IPR011006">
    <property type="entry name" value="CheY-like_superfamily"/>
</dbReference>
<dbReference type="SUPFAM" id="SSF141371">
    <property type="entry name" value="PilZ domain-like"/>
    <property type="match status" value="1"/>
</dbReference>
<protein>
    <submittedName>
        <fullName evidence="2">Type IV pilus assembly PilZ</fullName>
    </submittedName>
</protein>
<dbReference type="Gene3D" id="2.40.10.220">
    <property type="entry name" value="predicted glycosyltransferase like domains"/>
    <property type="match status" value="1"/>
</dbReference>
<dbReference type="InterPro" id="IPR009875">
    <property type="entry name" value="PilZ_domain"/>
</dbReference>
<dbReference type="EMBL" id="JMCC02000068">
    <property type="protein sequence ID" value="KIG14663.1"/>
    <property type="molecule type" value="Genomic_DNA"/>
</dbReference>
<dbReference type="GO" id="GO:0035438">
    <property type="term" value="F:cyclic-di-GMP binding"/>
    <property type="evidence" value="ECO:0007669"/>
    <property type="project" value="InterPro"/>
</dbReference>
<evidence type="ECO:0000259" key="1">
    <source>
        <dbReference type="Pfam" id="PF07238"/>
    </source>
</evidence>
<proteinExistence type="predicted"/>
<dbReference type="InterPro" id="IPR011752">
    <property type="entry name" value="PilV_Myxo-type"/>
</dbReference>